<dbReference type="InterPro" id="IPR013249">
    <property type="entry name" value="RNA_pol_sigma70_r4_t2"/>
</dbReference>
<dbReference type="Proteomes" id="UP000306740">
    <property type="component" value="Unassembled WGS sequence"/>
</dbReference>
<feature type="domain" description="RNA polymerase sigma-70 region 2" evidence="6">
    <location>
        <begin position="32"/>
        <end position="92"/>
    </location>
</feature>
<feature type="domain" description="RNA polymerase sigma factor 70 region 4 type 2" evidence="7">
    <location>
        <begin position="136"/>
        <end position="176"/>
    </location>
</feature>
<name>A0A5C4N8L9_9ACTN</name>
<organism evidence="9 10">
    <name type="scientific">Mumia zhuanghuii</name>
    <dbReference type="NCBI Taxonomy" id="2585211"/>
    <lineage>
        <taxon>Bacteria</taxon>
        <taxon>Bacillati</taxon>
        <taxon>Actinomycetota</taxon>
        <taxon>Actinomycetes</taxon>
        <taxon>Propionibacteriales</taxon>
        <taxon>Nocardioidaceae</taxon>
        <taxon>Mumia</taxon>
    </lineage>
</organism>
<protein>
    <submittedName>
        <fullName evidence="9">Sigma-70 family RNA polymerase sigma factor</fullName>
    </submittedName>
</protein>
<dbReference type="Gene3D" id="1.10.10.10">
    <property type="entry name" value="Winged helix-like DNA-binding domain superfamily/Winged helix DNA-binding domain"/>
    <property type="match status" value="1"/>
</dbReference>
<dbReference type="SUPFAM" id="SSF88659">
    <property type="entry name" value="Sigma3 and sigma4 domains of RNA polymerase sigma factors"/>
    <property type="match status" value="1"/>
</dbReference>
<dbReference type="EMBL" id="VDFR01000002">
    <property type="protein sequence ID" value="TNC52602.1"/>
    <property type="molecule type" value="Genomic_DNA"/>
</dbReference>
<reference evidence="9 10" key="1">
    <citation type="submission" date="2019-05" db="EMBL/GenBank/DDBJ databases">
        <title>Mumia sp. nov., isolated from the intestinal contents of plateau pika (Ochotona curzoniae) in the Qinghai-Tibet plateau of China.</title>
        <authorList>
            <person name="Tian Z."/>
        </authorList>
    </citation>
    <scope>NUCLEOTIDE SEQUENCE [LARGE SCALE GENOMIC DNA]</scope>
    <source>
        <strain evidence="10">527</strain>
        <strain evidence="9">Z527</strain>
    </source>
</reference>
<evidence type="ECO:0000259" key="6">
    <source>
        <dbReference type="Pfam" id="PF04542"/>
    </source>
</evidence>
<evidence type="ECO:0000313" key="10">
    <source>
        <dbReference type="Proteomes" id="UP000306740"/>
    </source>
</evidence>
<dbReference type="SUPFAM" id="SSF88946">
    <property type="entry name" value="Sigma2 domain of RNA polymerase sigma factors"/>
    <property type="match status" value="1"/>
</dbReference>
<dbReference type="Gene3D" id="1.10.1740.10">
    <property type="match status" value="1"/>
</dbReference>
<dbReference type="OrthoDB" id="5244716at2"/>
<gene>
    <name evidence="9" type="ORF">FHE65_00050</name>
    <name evidence="8" type="ORF">FHE65_00415</name>
</gene>
<dbReference type="InterPro" id="IPR039425">
    <property type="entry name" value="RNA_pol_sigma-70-like"/>
</dbReference>
<dbReference type="GO" id="GO:0016987">
    <property type="term" value="F:sigma factor activity"/>
    <property type="evidence" value="ECO:0007669"/>
    <property type="project" value="UniProtKB-KW"/>
</dbReference>
<dbReference type="InterPro" id="IPR036388">
    <property type="entry name" value="WH-like_DNA-bd_sf"/>
</dbReference>
<keyword evidence="5" id="KW-0804">Transcription</keyword>
<dbReference type="GO" id="GO:0006352">
    <property type="term" value="P:DNA-templated transcription initiation"/>
    <property type="evidence" value="ECO:0007669"/>
    <property type="project" value="InterPro"/>
</dbReference>
<dbReference type="PANTHER" id="PTHR43133:SF8">
    <property type="entry name" value="RNA POLYMERASE SIGMA FACTOR HI_1459-RELATED"/>
    <property type="match status" value="1"/>
</dbReference>
<keyword evidence="3" id="KW-0731">Sigma factor</keyword>
<evidence type="ECO:0000259" key="7">
    <source>
        <dbReference type="Pfam" id="PF08281"/>
    </source>
</evidence>
<comment type="similarity">
    <text evidence="1">Belongs to the sigma-70 factor family. ECF subfamily.</text>
</comment>
<evidence type="ECO:0000256" key="2">
    <source>
        <dbReference type="ARBA" id="ARBA00023015"/>
    </source>
</evidence>
<dbReference type="PANTHER" id="PTHR43133">
    <property type="entry name" value="RNA POLYMERASE ECF-TYPE SIGMA FACTO"/>
    <property type="match status" value="1"/>
</dbReference>
<dbReference type="Pfam" id="PF08281">
    <property type="entry name" value="Sigma70_r4_2"/>
    <property type="match status" value="1"/>
</dbReference>
<dbReference type="Pfam" id="PF04542">
    <property type="entry name" value="Sigma70_r2"/>
    <property type="match status" value="1"/>
</dbReference>
<evidence type="ECO:0000313" key="9">
    <source>
        <dbReference type="EMBL" id="TNC52664.1"/>
    </source>
</evidence>
<accession>A0A5C4N8L9</accession>
<dbReference type="AlphaFoldDB" id="A0A5C4N8L9"/>
<evidence type="ECO:0000256" key="5">
    <source>
        <dbReference type="ARBA" id="ARBA00023163"/>
    </source>
</evidence>
<dbReference type="EMBL" id="VDFR01000001">
    <property type="protein sequence ID" value="TNC52664.1"/>
    <property type="molecule type" value="Genomic_DNA"/>
</dbReference>
<dbReference type="RefSeq" id="WP_139104904.1">
    <property type="nucleotide sequence ID" value="NZ_VDFR01000001.1"/>
</dbReference>
<dbReference type="GO" id="GO:0003677">
    <property type="term" value="F:DNA binding"/>
    <property type="evidence" value="ECO:0007669"/>
    <property type="project" value="UniProtKB-KW"/>
</dbReference>
<keyword evidence="2" id="KW-0805">Transcription regulation</keyword>
<proteinExistence type="inferred from homology"/>
<dbReference type="CDD" id="cd06171">
    <property type="entry name" value="Sigma70_r4"/>
    <property type="match status" value="1"/>
</dbReference>
<keyword evidence="4" id="KW-0238">DNA-binding</keyword>
<dbReference type="NCBIfam" id="TIGR02937">
    <property type="entry name" value="sigma70-ECF"/>
    <property type="match status" value="1"/>
</dbReference>
<evidence type="ECO:0000256" key="1">
    <source>
        <dbReference type="ARBA" id="ARBA00010641"/>
    </source>
</evidence>
<sequence>MSSHSPGGVPDDLVVRARAGDADALEEVLTLVRPIVVRRCSRFLPHTEDAEDAAQDALVAIAQNIGRYTGEGSFAGWVTVIASNSARMTYRRMRQGANDRGVPELPETADPRTTSVIAGTRLDLMEALDRLEQSKPQVVEPFVLRDLGALPYAEIAALTGTSVGTVRDRIHAARTFMRAALRGTW</sequence>
<dbReference type="InterPro" id="IPR007627">
    <property type="entry name" value="RNA_pol_sigma70_r2"/>
</dbReference>
<dbReference type="InterPro" id="IPR013324">
    <property type="entry name" value="RNA_pol_sigma_r3/r4-like"/>
</dbReference>
<comment type="caution">
    <text evidence="9">The sequence shown here is derived from an EMBL/GenBank/DDBJ whole genome shotgun (WGS) entry which is preliminary data.</text>
</comment>
<dbReference type="InterPro" id="IPR013325">
    <property type="entry name" value="RNA_pol_sigma_r2"/>
</dbReference>
<evidence type="ECO:0000256" key="4">
    <source>
        <dbReference type="ARBA" id="ARBA00023125"/>
    </source>
</evidence>
<evidence type="ECO:0000313" key="8">
    <source>
        <dbReference type="EMBL" id="TNC52602.1"/>
    </source>
</evidence>
<dbReference type="InterPro" id="IPR014284">
    <property type="entry name" value="RNA_pol_sigma-70_dom"/>
</dbReference>
<evidence type="ECO:0000256" key="3">
    <source>
        <dbReference type="ARBA" id="ARBA00023082"/>
    </source>
</evidence>